<feature type="transmembrane region" description="Helical" evidence="7">
    <location>
        <begin position="140"/>
        <end position="158"/>
    </location>
</feature>
<name>A0A292Q6I9_9PEZI</name>
<feature type="domain" description="Major facilitator superfamily (MFS) profile" evidence="8">
    <location>
        <begin position="75"/>
        <end position="514"/>
    </location>
</feature>
<evidence type="ECO:0000256" key="5">
    <source>
        <dbReference type="ARBA" id="ARBA00023136"/>
    </source>
</evidence>
<feature type="transmembrane region" description="Helical" evidence="7">
    <location>
        <begin position="110"/>
        <end position="128"/>
    </location>
</feature>
<dbReference type="Proteomes" id="UP001412239">
    <property type="component" value="Unassembled WGS sequence"/>
</dbReference>
<dbReference type="PANTHER" id="PTHR23502:SF182">
    <property type="entry name" value="POLYAMINE TRANSPORTER, PUTATIVE-RELATED"/>
    <property type="match status" value="1"/>
</dbReference>
<keyword evidence="10" id="KW-1185">Reference proteome</keyword>
<dbReference type="AlphaFoldDB" id="A0A292Q6I9"/>
<proteinExistence type="inferred from homology"/>
<reference evidence="9" key="1">
    <citation type="submission" date="2015-10" db="EMBL/GenBank/DDBJ databases">
        <authorList>
            <person name="Regsiter A."/>
            <person name="william w."/>
        </authorList>
    </citation>
    <scope>NUCLEOTIDE SEQUENCE</scope>
    <source>
        <strain evidence="9">Montdore</strain>
    </source>
</reference>
<evidence type="ECO:0000259" key="8">
    <source>
        <dbReference type="PROSITE" id="PS50850"/>
    </source>
</evidence>
<feature type="transmembrane region" description="Helical" evidence="7">
    <location>
        <begin position="300"/>
        <end position="319"/>
    </location>
</feature>
<sequence length="514" mass="56314">MPSPNSIPETEQGAHSQERPTQSTQEGQQMQYNQSPEESLEVGIKDAGVAKEIGWDRPNDPENPRDWSLFKRWYHTLVPALLNFAVTYGTSTYTPGVTQIMAHFQISRTAAFLPLSLYSLGLAFGPVLGAPISETHGRKAVYLGTFPILLLFSVGAALSQNFGTLLVCRFFAGAFGSPTLAVSAGTIADIWDLTEGGASMASAVVILAPFTGPIIGPLVGGYTILDKDWRWLMWDVVFVGGPIYLLTFFTQETYKKTILARRARARGIPLPPGPSGAEGVKLVLTVTLFRPIHMLFTEPIVAAISLYIAFVFGVLFEFFASYPYAFGKVYSFNSGEVGLAFLGLLVGLLASVATFEICNKTLYRTALREAKLRGGRAAPEHRLYASMLGSLGIPISLFWFSWSIRKDVHWISPILAGIPFGWGNLCLFLGTTNYLIELYQDLNGASAMAANGLLRYTFGAVFPLFALPMYEALGIQWAGSLLGFISLLLLPVPWVLFKWGDMIRAKSHYPVAKF</sequence>
<dbReference type="GO" id="GO:0015606">
    <property type="term" value="F:spermidine transmembrane transporter activity"/>
    <property type="evidence" value="ECO:0007669"/>
    <property type="project" value="TreeGrafter"/>
</dbReference>
<feature type="transmembrane region" description="Helical" evidence="7">
    <location>
        <begin position="73"/>
        <end position="90"/>
    </location>
</feature>
<feature type="transmembrane region" description="Helical" evidence="7">
    <location>
        <begin position="170"/>
        <end position="191"/>
    </location>
</feature>
<keyword evidence="4 7" id="KW-1133">Transmembrane helix</keyword>
<dbReference type="FunFam" id="1.20.1250.20:FF:000082">
    <property type="entry name" value="MFS multidrug transporter, putative"/>
    <property type="match status" value="1"/>
</dbReference>
<evidence type="ECO:0000256" key="2">
    <source>
        <dbReference type="ARBA" id="ARBA00008335"/>
    </source>
</evidence>
<dbReference type="InterPro" id="IPR036259">
    <property type="entry name" value="MFS_trans_sf"/>
</dbReference>
<gene>
    <name evidence="9" type="ORF">GSTUAT00000616001</name>
</gene>
<feature type="compositionally biased region" description="Polar residues" evidence="6">
    <location>
        <begin position="1"/>
        <end position="37"/>
    </location>
</feature>
<keyword evidence="3 7" id="KW-0812">Transmembrane</keyword>
<protein>
    <recommendedName>
        <fullName evidence="8">Major facilitator superfamily (MFS) profile domain-containing protein</fullName>
    </recommendedName>
</protein>
<evidence type="ECO:0000256" key="7">
    <source>
        <dbReference type="SAM" id="Phobius"/>
    </source>
</evidence>
<feature type="transmembrane region" description="Helical" evidence="7">
    <location>
        <begin position="414"/>
        <end position="436"/>
    </location>
</feature>
<dbReference type="Pfam" id="PF07690">
    <property type="entry name" value="MFS_1"/>
    <property type="match status" value="1"/>
</dbReference>
<dbReference type="GO" id="GO:0005886">
    <property type="term" value="C:plasma membrane"/>
    <property type="evidence" value="ECO:0007669"/>
    <property type="project" value="TreeGrafter"/>
</dbReference>
<feature type="region of interest" description="Disordered" evidence="6">
    <location>
        <begin position="1"/>
        <end position="43"/>
    </location>
</feature>
<feature type="transmembrane region" description="Helical" evidence="7">
    <location>
        <begin position="448"/>
        <end position="469"/>
    </location>
</feature>
<comment type="similarity">
    <text evidence="2">Belongs to the major facilitator superfamily.</text>
</comment>
<feature type="transmembrane region" description="Helical" evidence="7">
    <location>
        <begin position="383"/>
        <end position="402"/>
    </location>
</feature>
<organism evidence="9 10">
    <name type="scientific">Tuber aestivum</name>
    <name type="common">summer truffle</name>
    <dbReference type="NCBI Taxonomy" id="59557"/>
    <lineage>
        <taxon>Eukaryota</taxon>
        <taxon>Fungi</taxon>
        <taxon>Dikarya</taxon>
        <taxon>Ascomycota</taxon>
        <taxon>Pezizomycotina</taxon>
        <taxon>Pezizomycetes</taxon>
        <taxon>Pezizales</taxon>
        <taxon>Tuberaceae</taxon>
        <taxon>Tuber</taxon>
    </lineage>
</organism>
<keyword evidence="5 7" id="KW-0472">Membrane</keyword>
<dbReference type="InterPro" id="IPR020846">
    <property type="entry name" value="MFS_dom"/>
</dbReference>
<feature type="transmembrane region" description="Helical" evidence="7">
    <location>
        <begin position="475"/>
        <end position="497"/>
    </location>
</feature>
<dbReference type="PROSITE" id="PS50850">
    <property type="entry name" value="MFS"/>
    <property type="match status" value="1"/>
</dbReference>
<dbReference type="SUPFAM" id="SSF103473">
    <property type="entry name" value="MFS general substrate transporter"/>
    <property type="match status" value="1"/>
</dbReference>
<feature type="transmembrane region" description="Helical" evidence="7">
    <location>
        <begin position="203"/>
        <end position="225"/>
    </location>
</feature>
<dbReference type="EMBL" id="LN890948">
    <property type="protein sequence ID" value="CUS15359.1"/>
    <property type="molecule type" value="Genomic_DNA"/>
</dbReference>
<evidence type="ECO:0000313" key="10">
    <source>
        <dbReference type="Proteomes" id="UP001412239"/>
    </source>
</evidence>
<evidence type="ECO:0000256" key="4">
    <source>
        <dbReference type="ARBA" id="ARBA00022989"/>
    </source>
</evidence>
<evidence type="ECO:0000256" key="3">
    <source>
        <dbReference type="ARBA" id="ARBA00022692"/>
    </source>
</evidence>
<feature type="transmembrane region" description="Helical" evidence="7">
    <location>
        <begin position="339"/>
        <end position="362"/>
    </location>
</feature>
<accession>A0A292Q6I9</accession>
<comment type="subcellular location">
    <subcellularLocation>
        <location evidence="1">Membrane</location>
        <topology evidence="1">Multi-pass membrane protein</topology>
    </subcellularLocation>
</comment>
<dbReference type="GO" id="GO:0000297">
    <property type="term" value="F:spermine transmembrane transporter activity"/>
    <property type="evidence" value="ECO:0007669"/>
    <property type="project" value="TreeGrafter"/>
</dbReference>
<evidence type="ECO:0000313" key="9">
    <source>
        <dbReference type="EMBL" id="CUS15359.1"/>
    </source>
</evidence>
<evidence type="ECO:0000256" key="6">
    <source>
        <dbReference type="SAM" id="MobiDB-lite"/>
    </source>
</evidence>
<dbReference type="CDD" id="cd17323">
    <property type="entry name" value="MFS_Tpo1_MDR_like"/>
    <property type="match status" value="1"/>
</dbReference>
<dbReference type="InterPro" id="IPR011701">
    <property type="entry name" value="MFS"/>
</dbReference>
<dbReference type="Gene3D" id="1.20.1250.20">
    <property type="entry name" value="MFS general substrate transporter like domains"/>
    <property type="match status" value="1"/>
</dbReference>
<evidence type="ECO:0000256" key="1">
    <source>
        <dbReference type="ARBA" id="ARBA00004141"/>
    </source>
</evidence>
<dbReference type="PANTHER" id="PTHR23502">
    <property type="entry name" value="MAJOR FACILITATOR SUPERFAMILY"/>
    <property type="match status" value="1"/>
</dbReference>